<dbReference type="PROSITE" id="PS51194">
    <property type="entry name" value="HELICASE_CTER"/>
    <property type="match status" value="1"/>
</dbReference>
<dbReference type="GO" id="GO:0008094">
    <property type="term" value="F:ATP-dependent activity, acting on DNA"/>
    <property type="evidence" value="ECO:0007669"/>
    <property type="project" value="TreeGrafter"/>
</dbReference>
<dbReference type="PROSITE" id="PS51192">
    <property type="entry name" value="HELICASE_ATP_BIND_1"/>
    <property type="match status" value="1"/>
</dbReference>
<evidence type="ECO:0000313" key="7">
    <source>
        <dbReference type="EMBL" id="KAF2713288.1"/>
    </source>
</evidence>
<feature type="domain" description="Helicase C-terminal" evidence="6">
    <location>
        <begin position="891"/>
        <end position="1052"/>
    </location>
</feature>
<dbReference type="InterPro" id="IPR049730">
    <property type="entry name" value="SNF2/RAD54-like_C"/>
</dbReference>
<proteinExistence type="predicted"/>
<dbReference type="Gene3D" id="3.40.50.10810">
    <property type="entry name" value="Tandem AAA-ATPase domain"/>
    <property type="match status" value="1"/>
</dbReference>
<dbReference type="GO" id="GO:0000724">
    <property type="term" value="P:double-strand break repair via homologous recombination"/>
    <property type="evidence" value="ECO:0007669"/>
    <property type="project" value="TreeGrafter"/>
</dbReference>
<feature type="domain" description="Helicase ATP-binding" evidence="5">
    <location>
        <begin position="426"/>
        <end position="615"/>
    </location>
</feature>
<keyword evidence="1" id="KW-0547">Nucleotide-binding</keyword>
<dbReference type="InterPro" id="IPR001650">
    <property type="entry name" value="Helicase_C-like"/>
</dbReference>
<keyword evidence="2" id="KW-0378">Hydrolase</keyword>
<name>A0A6G1KKC7_9PLEO</name>
<dbReference type="Pfam" id="PF00271">
    <property type="entry name" value="Helicase_C"/>
    <property type="match status" value="1"/>
</dbReference>
<dbReference type="CDD" id="cd18793">
    <property type="entry name" value="SF2_C_SNF"/>
    <property type="match status" value="1"/>
</dbReference>
<dbReference type="AlphaFoldDB" id="A0A6G1KKC7"/>
<dbReference type="PANTHER" id="PTHR45626:SF16">
    <property type="entry name" value="ATP-DEPENDENT HELICASE ULS1"/>
    <property type="match status" value="1"/>
</dbReference>
<evidence type="ECO:0000256" key="4">
    <source>
        <dbReference type="SAM" id="MobiDB-lite"/>
    </source>
</evidence>
<reference evidence="7" key="1">
    <citation type="journal article" date="2020" name="Stud. Mycol.">
        <title>101 Dothideomycetes genomes: a test case for predicting lifestyles and emergence of pathogens.</title>
        <authorList>
            <person name="Haridas S."/>
            <person name="Albert R."/>
            <person name="Binder M."/>
            <person name="Bloem J."/>
            <person name="Labutti K."/>
            <person name="Salamov A."/>
            <person name="Andreopoulos B."/>
            <person name="Baker S."/>
            <person name="Barry K."/>
            <person name="Bills G."/>
            <person name="Bluhm B."/>
            <person name="Cannon C."/>
            <person name="Castanera R."/>
            <person name="Culley D."/>
            <person name="Daum C."/>
            <person name="Ezra D."/>
            <person name="Gonzalez J."/>
            <person name="Henrissat B."/>
            <person name="Kuo A."/>
            <person name="Liang C."/>
            <person name="Lipzen A."/>
            <person name="Lutzoni F."/>
            <person name="Magnuson J."/>
            <person name="Mondo S."/>
            <person name="Nolan M."/>
            <person name="Ohm R."/>
            <person name="Pangilinan J."/>
            <person name="Park H.-J."/>
            <person name="Ramirez L."/>
            <person name="Alfaro M."/>
            <person name="Sun H."/>
            <person name="Tritt A."/>
            <person name="Yoshinaga Y."/>
            <person name="Zwiers L.-H."/>
            <person name="Turgeon B."/>
            <person name="Goodwin S."/>
            <person name="Spatafora J."/>
            <person name="Crous P."/>
            <person name="Grigoriev I."/>
        </authorList>
    </citation>
    <scope>NUCLEOTIDE SEQUENCE</scope>
    <source>
        <strain evidence="7">CBS 279.74</strain>
    </source>
</reference>
<evidence type="ECO:0008006" key="9">
    <source>
        <dbReference type="Google" id="ProtNLM"/>
    </source>
</evidence>
<dbReference type="OrthoDB" id="448448at2759"/>
<dbReference type="GO" id="GO:0016787">
    <property type="term" value="F:hydrolase activity"/>
    <property type="evidence" value="ECO:0007669"/>
    <property type="project" value="UniProtKB-KW"/>
</dbReference>
<organism evidence="7 8">
    <name type="scientific">Pleomassaria siparia CBS 279.74</name>
    <dbReference type="NCBI Taxonomy" id="1314801"/>
    <lineage>
        <taxon>Eukaryota</taxon>
        <taxon>Fungi</taxon>
        <taxon>Dikarya</taxon>
        <taxon>Ascomycota</taxon>
        <taxon>Pezizomycotina</taxon>
        <taxon>Dothideomycetes</taxon>
        <taxon>Pleosporomycetidae</taxon>
        <taxon>Pleosporales</taxon>
        <taxon>Pleomassariaceae</taxon>
        <taxon>Pleomassaria</taxon>
    </lineage>
</organism>
<dbReference type="SUPFAM" id="SSF52540">
    <property type="entry name" value="P-loop containing nucleoside triphosphate hydrolases"/>
    <property type="match status" value="2"/>
</dbReference>
<feature type="region of interest" description="Disordered" evidence="4">
    <location>
        <begin position="82"/>
        <end position="138"/>
    </location>
</feature>
<evidence type="ECO:0000256" key="1">
    <source>
        <dbReference type="ARBA" id="ARBA00022741"/>
    </source>
</evidence>
<dbReference type="InterPro" id="IPR000330">
    <property type="entry name" value="SNF2_N"/>
</dbReference>
<feature type="compositionally biased region" description="Basic and acidic residues" evidence="4">
    <location>
        <begin position="82"/>
        <end position="101"/>
    </location>
</feature>
<dbReference type="SMART" id="SM00487">
    <property type="entry name" value="DEXDc"/>
    <property type="match status" value="1"/>
</dbReference>
<dbReference type="InterPro" id="IPR027417">
    <property type="entry name" value="P-loop_NTPase"/>
</dbReference>
<dbReference type="EMBL" id="MU005765">
    <property type="protein sequence ID" value="KAF2713288.1"/>
    <property type="molecule type" value="Genomic_DNA"/>
</dbReference>
<dbReference type="CDD" id="cd18008">
    <property type="entry name" value="DEXDc_SHPRH-like"/>
    <property type="match status" value="1"/>
</dbReference>
<dbReference type="Pfam" id="PF00176">
    <property type="entry name" value="SNF2-rel_dom"/>
    <property type="match status" value="1"/>
</dbReference>
<keyword evidence="3" id="KW-0067">ATP-binding</keyword>
<dbReference type="InterPro" id="IPR050628">
    <property type="entry name" value="SNF2_RAD54_helicase_TF"/>
</dbReference>
<dbReference type="GO" id="GO:0005634">
    <property type="term" value="C:nucleus"/>
    <property type="evidence" value="ECO:0007669"/>
    <property type="project" value="TreeGrafter"/>
</dbReference>
<evidence type="ECO:0000313" key="8">
    <source>
        <dbReference type="Proteomes" id="UP000799428"/>
    </source>
</evidence>
<evidence type="ECO:0000259" key="6">
    <source>
        <dbReference type="PROSITE" id="PS51194"/>
    </source>
</evidence>
<dbReference type="Proteomes" id="UP000799428">
    <property type="component" value="Unassembled WGS sequence"/>
</dbReference>
<gene>
    <name evidence="7" type="ORF">K504DRAFT_461842</name>
</gene>
<protein>
    <recommendedName>
        <fullName evidence="9">SNF2 family helicase/ATPase-like protein</fullName>
    </recommendedName>
</protein>
<feature type="region of interest" description="Disordered" evidence="4">
    <location>
        <begin position="1"/>
        <end position="70"/>
    </location>
</feature>
<evidence type="ECO:0000259" key="5">
    <source>
        <dbReference type="PROSITE" id="PS51192"/>
    </source>
</evidence>
<evidence type="ECO:0000256" key="3">
    <source>
        <dbReference type="ARBA" id="ARBA00022840"/>
    </source>
</evidence>
<dbReference type="SMART" id="SM00490">
    <property type="entry name" value="HELICc"/>
    <property type="match status" value="1"/>
</dbReference>
<dbReference type="InterPro" id="IPR014001">
    <property type="entry name" value="Helicase_ATP-bd"/>
</dbReference>
<evidence type="ECO:0000256" key="2">
    <source>
        <dbReference type="ARBA" id="ARBA00022801"/>
    </source>
</evidence>
<dbReference type="GO" id="GO:0005737">
    <property type="term" value="C:cytoplasm"/>
    <property type="evidence" value="ECO:0007669"/>
    <property type="project" value="TreeGrafter"/>
</dbReference>
<dbReference type="PANTHER" id="PTHR45626">
    <property type="entry name" value="TRANSCRIPTION TERMINATION FACTOR 2-RELATED"/>
    <property type="match status" value="1"/>
</dbReference>
<dbReference type="Gene3D" id="3.40.50.300">
    <property type="entry name" value="P-loop containing nucleotide triphosphate hydrolases"/>
    <property type="match status" value="1"/>
</dbReference>
<keyword evidence="8" id="KW-1185">Reference proteome</keyword>
<dbReference type="InterPro" id="IPR038718">
    <property type="entry name" value="SNF2-like_sf"/>
</dbReference>
<accession>A0A6G1KKC7</accession>
<feature type="compositionally biased region" description="Polar residues" evidence="4">
    <location>
        <begin position="20"/>
        <end position="33"/>
    </location>
</feature>
<dbReference type="GO" id="GO:0005524">
    <property type="term" value="F:ATP binding"/>
    <property type="evidence" value="ECO:0007669"/>
    <property type="project" value="UniProtKB-KW"/>
</dbReference>
<sequence length="1069" mass="120658">MDPAALLDPKGPRKRGDSAAQPQTHGYQPQFGQYTYDPRTLLHPRSMSKRPAVEPQPSAEQDGGQDDPTIAGQVSLVERLHNVHDRAHSPAKRIKTEDERKKSRQLHMGGGSTLAPDSTNHTPAPSPPTASNGGAIDLTMSDDEEDEVFVVQDNSKQMICIGRMKKAYAQATFVPYPDPTKYRGNAGQQSRIKVRFRRAGSQRATSIITVVDPTGCEFGRIDSKTALALAPLMDAAKESGLDWMAWTEPRRKQPNEGGPGTPLQTLIALTLQLYCPRKSANNIGRFCKIRGIDLADPILDLQHYDYFNPQTLHSFNTKEVVNPTFQPAPQYGGGSYVLRSVDEIRNDVQHIFDSIVNQANLPIREQTPMIKTKLMKHQKQALQFMWEREFDWSNDDAKDKDVLYQAKVRDNGRKYYVHVITGEEFNEKPASTRGGILADEMGLGKTLSILSLVADQDSLDTARMFAQTPPPAKSHGMIAPTLNSRATILLCPLSTMVNWKQQLDEHFPKGAGLKWCHYHGPERKRAKPERLANYDLVITTYQIVAADINDRSKALPYINWFRIVLDEAHAIRSPSAKQSIGACTLPGQRRWAVTGTPVQNKLEDLGALFKFLRVQSFDTTTNFNHYILSPFKNADPDVVPKLQLLVSSVTLRRVKQGLIELPHRTDQVVRLQFSPDERKLHDWFELDSARKVNAVTSGEKLGGHSYARILTAILNLRLICAHGRDLLSDEALKTTDGMTYENPVELEDEEIETPALTGAQAYDMLELLEQTSSDTCIYCSRNILDVDDEDDDEEGNNDDSRKSRANDIMGYMTSCYHIICLKHYKQLTSQWQQLPMQDGHINCHFCESRVRPVTFALRRRGWEEYQDDRERIRKDPKLAKKIGRYIGPHTKTKALLEELRKNKAESDAKPMEPPIKSVIFSTWTTHLDLIEIALKNHGYTYCRLDGRMTRDARTKALESFAADPSVHNILVSIGAGGLGLNLTTANKVYVMEPQFNPAAEAQAVDRVHRLGQKREVTILRFIMDGSFEEKMLDLQRKKRALADLTMAREKGSKEQMAKQRLEDLRSLFK</sequence>